<keyword evidence="2" id="KW-1185">Reference proteome</keyword>
<dbReference type="OrthoDB" id="5233297at2759"/>
<sequence length="84" mass="9559">MASHDGSPDLFYRQLCRQPPLSQHASDPEMLPLVQKALEWLSTSRRPLRCSELWLAIHVADMASYEEIERACTDPDWCDDEAAG</sequence>
<proteinExistence type="predicted"/>
<gene>
    <name evidence="1" type="ORF">Micbo1qcDRAFT_162581</name>
</gene>
<reference evidence="2" key="1">
    <citation type="submission" date="2016-02" db="EMBL/GenBank/DDBJ databases">
        <title>Draft genome sequence of Microdochium bolleyi, a fungal endophyte of beachgrass.</title>
        <authorList>
            <consortium name="DOE Joint Genome Institute"/>
            <person name="David A.S."/>
            <person name="May G."/>
            <person name="Haridas S."/>
            <person name="Lim J."/>
            <person name="Wang M."/>
            <person name="Labutti K."/>
            <person name="Lipzen A."/>
            <person name="Barry K."/>
            <person name="Grigoriev I.V."/>
        </authorList>
    </citation>
    <scope>NUCLEOTIDE SEQUENCE [LARGE SCALE GENOMIC DNA]</scope>
    <source>
        <strain evidence="2">J235TASD1</strain>
    </source>
</reference>
<dbReference type="EMBL" id="KQ964249">
    <property type="protein sequence ID" value="KXJ92339.1"/>
    <property type="molecule type" value="Genomic_DNA"/>
</dbReference>
<accession>A0A136J5G3</accession>
<name>A0A136J5G3_9PEZI</name>
<evidence type="ECO:0000313" key="2">
    <source>
        <dbReference type="Proteomes" id="UP000070501"/>
    </source>
</evidence>
<evidence type="ECO:0000313" key="1">
    <source>
        <dbReference type="EMBL" id="KXJ92339.1"/>
    </source>
</evidence>
<dbReference type="AlphaFoldDB" id="A0A136J5G3"/>
<organism evidence="1 2">
    <name type="scientific">Microdochium bolleyi</name>
    <dbReference type="NCBI Taxonomy" id="196109"/>
    <lineage>
        <taxon>Eukaryota</taxon>
        <taxon>Fungi</taxon>
        <taxon>Dikarya</taxon>
        <taxon>Ascomycota</taxon>
        <taxon>Pezizomycotina</taxon>
        <taxon>Sordariomycetes</taxon>
        <taxon>Xylariomycetidae</taxon>
        <taxon>Xylariales</taxon>
        <taxon>Microdochiaceae</taxon>
        <taxon>Microdochium</taxon>
    </lineage>
</organism>
<feature type="non-terminal residue" evidence="1">
    <location>
        <position position="84"/>
    </location>
</feature>
<dbReference type="InParanoid" id="A0A136J5G3"/>
<protein>
    <submittedName>
        <fullName evidence="1">Uncharacterized protein</fullName>
    </submittedName>
</protein>
<dbReference type="Proteomes" id="UP000070501">
    <property type="component" value="Unassembled WGS sequence"/>
</dbReference>